<dbReference type="PROSITE" id="PS51747">
    <property type="entry name" value="CYT_DCMP_DEAMINASES_2"/>
    <property type="match status" value="2"/>
</dbReference>
<dbReference type="OrthoDB" id="416378at2759"/>
<dbReference type="Proteomes" id="UP000041254">
    <property type="component" value="Unassembled WGS sequence"/>
</dbReference>
<dbReference type="PANTHER" id="PTHR11079">
    <property type="entry name" value="CYTOSINE DEAMINASE FAMILY MEMBER"/>
    <property type="match status" value="1"/>
</dbReference>
<evidence type="ECO:0000313" key="4">
    <source>
        <dbReference type="Proteomes" id="UP000041254"/>
    </source>
</evidence>
<dbReference type="InterPro" id="IPR002125">
    <property type="entry name" value="CMP_dCMP_dom"/>
</dbReference>
<dbReference type="STRING" id="1169540.A0A0G4FTM2"/>
<evidence type="ECO:0000256" key="1">
    <source>
        <dbReference type="SAM" id="MobiDB-lite"/>
    </source>
</evidence>
<reference evidence="3 4" key="1">
    <citation type="submission" date="2014-11" db="EMBL/GenBank/DDBJ databases">
        <authorList>
            <person name="Zhu J."/>
            <person name="Qi W."/>
            <person name="Song R."/>
        </authorList>
    </citation>
    <scope>NUCLEOTIDE SEQUENCE [LARGE SCALE GENOMIC DNA]</scope>
</reference>
<evidence type="ECO:0000259" key="2">
    <source>
        <dbReference type="PROSITE" id="PS51747"/>
    </source>
</evidence>
<feature type="region of interest" description="Disordered" evidence="1">
    <location>
        <begin position="1"/>
        <end position="39"/>
    </location>
</feature>
<dbReference type="SUPFAM" id="SSF53927">
    <property type="entry name" value="Cytidine deaminase-like"/>
    <property type="match status" value="2"/>
</dbReference>
<dbReference type="PANTHER" id="PTHR11079:SF161">
    <property type="entry name" value="CMP_DCMP-TYPE DEAMINASE DOMAIN-CONTAINING PROTEIN"/>
    <property type="match status" value="1"/>
</dbReference>
<gene>
    <name evidence="3" type="ORF">Vbra_16166</name>
</gene>
<dbReference type="InParanoid" id="A0A0G4FTM2"/>
<sequence>MAAVAESCPQPEDPIVVKKQQSPDMTIRSESTAETSVDAASANHSTEDFNPFMNAAISSALAGVHQEHGGPFGACIVKNGVIVACSHNMVPTNLDPTCHAEMNCIRQACKALSTHDLSCCELYTTCEPCPMCWGAANWARLRKIHIGCTRQTAAKYGFDDEFFYQELDLPHDKRAIKHMKGIMSDQVRKVFEESHTYKKRLRSGGGILAKIYQQMFLDDDSITPSDDGKGQGMTCTDEWMQAAIEVALEGQRKGESKEREPFGAIVVKDGVIVGRGYNTVLRDDDPTATAEVNAIRAACKVENSYKLVDHELYTTTEPDPMSLGAIYWARLNAIHIGVSQKLAAAFGHPDGLLHYKELETDFKERAIESEWNVMADGCENVFKSWKKLQGILY</sequence>
<feature type="compositionally biased region" description="Polar residues" evidence="1">
    <location>
        <begin position="19"/>
        <end position="35"/>
    </location>
</feature>
<dbReference type="Pfam" id="PF00383">
    <property type="entry name" value="dCMP_cyt_deam_1"/>
    <property type="match status" value="2"/>
</dbReference>
<proteinExistence type="predicted"/>
<dbReference type="GO" id="GO:0006152">
    <property type="term" value="P:purine nucleoside catabolic process"/>
    <property type="evidence" value="ECO:0007669"/>
    <property type="project" value="TreeGrafter"/>
</dbReference>
<feature type="domain" description="CMP/dCMP-type deaminase" evidence="2">
    <location>
        <begin position="47"/>
        <end position="161"/>
    </location>
</feature>
<dbReference type="GO" id="GO:0047974">
    <property type="term" value="F:guanosine deaminase activity"/>
    <property type="evidence" value="ECO:0007669"/>
    <property type="project" value="TreeGrafter"/>
</dbReference>
<dbReference type="CDD" id="cd01285">
    <property type="entry name" value="nucleoside_deaminase"/>
    <property type="match status" value="2"/>
</dbReference>
<evidence type="ECO:0000313" key="3">
    <source>
        <dbReference type="EMBL" id="CEM18211.1"/>
    </source>
</evidence>
<dbReference type="InterPro" id="IPR016193">
    <property type="entry name" value="Cytidine_deaminase-like"/>
</dbReference>
<feature type="domain" description="CMP/dCMP-type deaminase" evidence="2">
    <location>
        <begin position="234"/>
        <end position="349"/>
    </location>
</feature>
<dbReference type="EMBL" id="CDMY01000499">
    <property type="protein sequence ID" value="CEM18211.1"/>
    <property type="molecule type" value="Genomic_DNA"/>
</dbReference>
<dbReference type="AlphaFoldDB" id="A0A0G4FTM2"/>
<dbReference type="VEuPathDB" id="CryptoDB:Vbra_16166"/>
<dbReference type="OMA" id="CLWARIS"/>
<keyword evidence="4" id="KW-1185">Reference proteome</keyword>
<name>A0A0G4FTM2_VITBC</name>
<accession>A0A0G4FTM2</accession>
<dbReference type="Gene3D" id="3.40.140.10">
    <property type="entry name" value="Cytidine Deaminase, domain 2"/>
    <property type="match status" value="2"/>
</dbReference>
<protein>
    <recommendedName>
        <fullName evidence="2">CMP/dCMP-type deaminase domain-containing protein</fullName>
    </recommendedName>
</protein>
<organism evidence="3 4">
    <name type="scientific">Vitrella brassicaformis (strain CCMP3155)</name>
    <dbReference type="NCBI Taxonomy" id="1169540"/>
    <lineage>
        <taxon>Eukaryota</taxon>
        <taxon>Sar</taxon>
        <taxon>Alveolata</taxon>
        <taxon>Colpodellida</taxon>
        <taxon>Vitrellaceae</taxon>
        <taxon>Vitrella</taxon>
    </lineage>
</organism>